<dbReference type="PANTHER" id="PTHR30055">
    <property type="entry name" value="HTH-TYPE TRANSCRIPTIONAL REGULATOR RUTR"/>
    <property type="match status" value="1"/>
</dbReference>
<keyword evidence="1 2" id="KW-0238">DNA-binding</keyword>
<dbReference type="InterPro" id="IPR036271">
    <property type="entry name" value="Tet_transcr_reg_TetR-rel_C_sf"/>
</dbReference>
<feature type="DNA-binding region" description="H-T-H motif" evidence="2">
    <location>
        <begin position="45"/>
        <end position="64"/>
    </location>
</feature>
<evidence type="ECO:0000256" key="2">
    <source>
        <dbReference type="PROSITE-ProRule" id="PRU00335"/>
    </source>
</evidence>
<evidence type="ECO:0000256" key="1">
    <source>
        <dbReference type="ARBA" id="ARBA00023125"/>
    </source>
</evidence>
<dbReference type="PRINTS" id="PR00455">
    <property type="entry name" value="HTHTETR"/>
</dbReference>
<dbReference type="SUPFAM" id="SSF48498">
    <property type="entry name" value="Tetracyclin repressor-like, C-terminal domain"/>
    <property type="match status" value="1"/>
</dbReference>
<dbReference type="PROSITE" id="PS50977">
    <property type="entry name" value="HTH_TETR_2"/>
    <property type="match status" value="1"/>
</dbReference>
<dbReference type="InterPro" id="IPR050109">
    <property type="entry name" value="HTH-type_TetR-like_transc_reg"/>
</dbReference>
<keyword evidence="5" id="KW-1185">Reference proteome</keyword>
<dbReference type="Gene3D" id="1.10.357.10">
    <property type="entry name" value="Tetracycline Repressor, domain 2"/>
    <property type="match status" value="1"/>
</dbReference>
<dbReference type="Gene3D" id="1.10.10.60">
    <property type="entry name" value="Homeodomain-like"/>
    <property type="match status" value="1"/>
</dbReference>
<protein>
    <submittedName>
        <fullName evidence="4">TetR/AcrR family transcriptional regulator</fullName>
    </submittedName>
</protein>
<organism evidence="4 5">
    <name type="scientific">Arthrobacter ginkgonis</name>
    <dbReference type="NCBI Taxonomy" id="1630594"/>
    <lineage>
        <taxon>Bacteria</taxon>
        <taxon>Bacillati</taxon>
        <taxon>Actinomycetota</taxon>
        <taxon>Actinomycetes</taxon>
        <taxon>Micrococcales</taxon>
        <taxon>Micrococcaceae</taxon>
        <taxon>Arthrobacter</taxon>
    </lineage>
</organism>
<reference evidence="5" key="1">
    <citation type="journal article" date="2019" name="Int. J. Syst. Evol. Microbiol.">
        <title>The Global Catalogue of Microorganisms (GCM) 10K type strain sequencing project: providing services to taxonomists for standard genome sequencing and annotation.</title>
        <authorList>
            <consortium name="The Broad Institute Genomics Platform"/>
            <consortium name="The Broad Institute Genome Sequencing Center for Infectious Disease"/>
            <person name="Wu L."/>
            <person name="Ma J."/>
        </authorList>
    </citation>
    <scope>NUCLEOTIDE SEQUENCE [LARGE SCALE GENOMIC DNA]</scope>
    <source>
        <strain evidence="5">JCM 30742</strain>
    </source>
</reference>
<comment type="caution">
    <text evidence="4">The sequence shown here is derived from an EMBL/GenBank/DDBJ whole genome shotgun (WGS) entry which is preliminary data.</text>
</comment>
<dbReference type="Pfam" id="PF00440">
    <property type="entry name" value="TetR_N"/>
    <property type="match status" value="1"/>
</dbReference>
<dbReference type="InterPro" id="IPR009057">
    <property type="entry name" value="Homeodomain-like_sf"/>
</dbReference>
<gene>
    <name evidence="4" type="ORF">GCM10023081_34590</name>
</gene>
<feature type="domain" description="HTH tetR-type" evidence="3">
    <location>
        <begin position="22"/>
        <end position="82"/>
    </location>
</feature>
<accession>A0ABP7CPW6</accession>
<name>A0ABP7CPW6_9MICC</name>
<evidence type="ECO:0000259" key="3">
    <source>
        <dbReference type="PROSITE" id="PS50977"/>
    </source>
</evidence>
<dbReference type="Proteomes" id="UP001500752">
    <property type="component" value="Unassembled WGS sequence"/>
</dbReference>
<evidence type="ECO:0000313" key="5">
    <source>
        <dbReference type="Proteomes" id="UP001500752"/>
    </source>
</evidence>
<dbReference type="SUPFAM" id="SSF46689">
    <property type="entry name" value="Homeodomain-like"/>
    <property type="match status" value="1"/>
</dbReference>
<dbReference type="PANTHER" id="PTHR30055:SF237">
    <property type="entry name" value="TRANSCRIPTIONAL REPRESSOR MCE3R"/>
    <property type="match status" value="1"/>
</dbReference>
<dbReference type="InterPro" id="IPR001647">
    <property type="entry name" value="HTH_TetR"/>
</dbReference>
<sequence>MAPPPREDAVTDAAAGRSQAKQDRRALLLREAARMYALHGFHGVPMEDLGAACGISGPAVYRHFPGKSAVLAALLGEASRHLLDGGRAAAAAGGGAAIVLRRLVSFHTDFALGHPDVIRVQERDLAALSPADGQLVRGLQRAYLGVWAEQLVRLRPGTEPTEAYFQTQAVFGLINSTPHSVHRGPADPALRKRLLEGMAWAALCAPVR</sequence>
<evidence type="ECO:0000313" key="4">
    <source>
        <dbReference type="EMBL" id="GAA3694398.1"/>
    </source>
</evidence>
<proteinExistence type="predicted"/>
<dbReference type="EMBL" id="BAABEO010000023">
    <property type="protein sequence ID" value="GAA3694398.1"/>
    <property type="molecule type" value="Genomic_DNA"/>
</dbReference>